<comment type="caution">
    <text evidence="3">The sequence shown here is derived from an EMBL/GenBank/DDBJ whole genome shotgun (WGS) entry which is preliminary data.</text>
</comment>
<dbReference type="PROSITE" id="PS50983">
    <property type="entry name" value="FE_B12_PBP"/>
    <property type="match status" value="1"/>
</dbReference>
<dbReference type="Gene3D" id="3.40.50.1980">
    <property type="entry name" value="Nitrogenase molybdenum iron protein domain"/>
    <property type="match status" value="2"/>
</dbReference>
<proteinExistence type="predicted"/>
<protein>
    <submittedName>
        <fullName evidence="3">ABC transporter substrate-binding protein</fullName>
    </submittedName>
</protein>
<dbReference type="AlphaFoldDB" id="A0A6M1TAU1"/>
<reference evidence="3 4" key="1">
    <citation type="submission" date="2020-02" db="EMBL/GenBank/DDBJ databases">
        <title>Aliifodinibius halophilus 2W32, complete genome.</title>
        <authorList>
            <person name="Li Y."/>
            <person name="Wu S."/>
        </authorList>
    </citation>
    <scope>NUCLEOTIDE SEQUENCE [LARGE SCALE GENOMIC DNA]</scope>
    <source>
        <strain evidence="3 4">2W32</strain>
    </source>
</reference>
<feature type="domain" description="Fe/B12 periplasmic-binding" evidence="2">
    <location>
        <begin position="7"/>
        <end position="248"/>
    </location>
</feature>
<dbReference type="RefSeq" id="WP_165269587.1">
    <property type="nucleotide sequence ID" value="NZ_JAALLS010000016.1"/>
</dbReference>
<dbReference type="NCBIfam" id="NF038402">
    <property type="entry name" value="TroA_like"/>
    <property type="match status" value="1"/>
</dbReference>
<organism evidence="3 4">
    <name type="scientific">Fodinibius halophilus</name>
    <dbReference type="NCBI Taxonomy" id="1736908"/>
    <lineage>
        <taxon>Bacteria</taxon>
        <taxon>Pseudomonadati</taxon>
        <taxon>Balneolota</taxon>
        <taxon>Balneolia</taxon>
        <taxon>Balneolales</taxon>
        <taxon>Balneolaceae</taxon>
        <taxon>Fodinibius</taxon>
    </lineage>
</organism>
<dbReference type="EMBL" id="JAALLS010000016">
    <property type="protein sequence ID" value="NGP89151.1"/>
    <property type="molecule type" value="Genomic_DNA"/>
</dbReference>
<keyword evidence="1" id="KW-0732">Signal</keyword>
<sequence length="248" mass="28682">MSTKSPRIISLVPSLTELIIDLGLQQNLVGRTRFCVHPSEQVESIPIVGGTKNPRIDKIYDTDPDYIIANKEENRPEDIKQLMDDFEVIVTDIETIEDALITIHNLGETFEVSDTADELISDIQQRLEERPDEPALRTAYMIWKDPWMSIGHDTYIHDVMDHYNLSNVFNNESRYPTFELDELKTYNPDLVLLSSEPYPFKEKHISMVEEVCPAARVLLVEGEWFSWYGSHMKHAFGRLNGWRKAITN</sequence>
<dbReference type="InterPro" id="IPR054828">
    <property type="entry name" value="Vit_B12_bind_prot"/>
</dbReference>
<dbReference type="PANTHER" id="PTHR30535">
    <property type="entry name" value="VITAMIN B12-BINDING PROTEIN"/>
    <property type="match status" value="1"/>
</dbReference>
<gene>
    <name evidence="3" type="ORF">G3569_12390</name>
</gene>
<evidence type="ECO:0000256" key="1">
    <source>
        <dbReference type="ARBA" id="ARBA00022729"/>
    </source>
</evidence>
<accession>A0A6M1TAU1</accession>
<dbReference type="Pfam" id="PF01497">
    <property type="entry name" value="Peripla_BP_2"/>
    <property type="match status" value="1"/>
</dbReference>
<evidence type="ECO:0000313" key="4">
    <source>
        <dbReference type="Proteomes" id="UP000479132"/>
    </source>
</evidence>
<dbReference type="InterPro" id="IPR050902">
    <property type="entry name" value="ABC_Transporter_SBP"/>
</dbReference>
<keyword evidence="4" id="KW-1185">Reference proteome</keyword>
<name>A0A6M1TAU1_9BACT</name>
<dbReference type="SUPFAM" id="SSF53807">
    <property type="entry name" value="Helical backbone' metal receptor"/>
    <property type="match status" value="1"/>
</dbReference>
<dbReference type="PANTHER" id="PTHR30535:SF35">
    <property type="entry name" value="PERIPLASMIC BINDING PROTEIN"/>
    <property type="match status" value="1"/>
</dbReference>
<evidence type="ECO:0000313" key="3">
    <source>
        <dbReference type="EMBL" id="NGP89151.1"/>
    </source>
</evidence>
<dbReference type="Proteomes" id="UP000479132">
    <property type="component" value="Unassembled WGS sequence"/>
</dbReference>
<evidence type="ECO:0000259" key="2">
    <source>
        <dbReference type="PROSITE" id="PS50983"/>
    </source>
</evidence>
<dbReference type="InterPro" id="IPR002491">
    <property type="entry name" value="ABC_transptr_periplasmic_BD"/>
</dbReference>